<protein>
    <submittedName>
        <fullName evidence="2">Putative 30S ribosomal protein S17-like protein</fullName>
    </submittedName>
</protein>
<organism evidence="2 3">
    <name type="scientific">Fusarium oxysporum f. sp. raphani</name>
    <dbReference type="NCBI Taxonomy" id="96318"/>
    <lineage>
        <taxon>Eukaryota</taxon>
        <taxon>Fungi</taxon>
        <taxon>Dikarya</taxon>
        <taxon>Ascomycota</taxon>
        <taxon>Pezizomycotina</taxon>
        <taxon>Sordariomycetes</taxon>
        <taxon>Hypocreomycetidae</taxon>
        <taxon>Hypocreales</taxon>
        <taxon>Nectriaceae</taxon>
        <taxon>Fusarium</taxon>
        <taxon>Fusarium oxysporum species complex</taxon>
    </lineage>
</organism>
<proteinExistence type="predicted"/>
<reference evidence="2" key="1">
    <citation type="submission" date="2021-04" db="EMBL/GenBank/DDBJ databases">
        <title>First draft genome resource for Brassicaceae pathogens Fusarium oxysporum f. sp. raphani and Fusarium oxysporum f. sp. rapae.</title>
        <authorList>
            <person name="Asai S."/>
        </authorList>
    </citation>
    <scope>NUCLEOTIDE SEQUENCE</scope>
    <source>
        <strain evidence="2">Tf1262</strain>
    </source>
</reference>
<dbReference type="AlphaFoldDB" id="A0A8J5Q5F6"/>
<sequence>MDLQQALQEPGTGEEDMSEALSTLAMQAYERFLEAGYISDIHLAVETARLGLKVVPDTSSHKAGHLNKLGVFLGSRYERTGEMEDLEEAISISIQVVNLTSDDHPHRAGYLHNLGSKLGRRYKQTGDVEDLEEAIKIARQAVNIRSDDHPHRAEWLSNLANRLESRYELTGDMEDLEEAIRTASQAVDATPHDHADRAGWLSNLGNKFQRRYERTGELRDLEEAIKIARQAVDVTPDDHPDRAGWLSNLGSKLGSRYERTGEMADLEEAITTSRQAVNLTSDDHVDRTAKLNNLGSKLVQRYERIGEVVDLEEAIRIARQVVNLTPDGHIDRAARLSNLGNMLQSRYEQKGKMEDRKMEDLEEAIRTVRQAVNLTSDDHPDRACWLSNLANKLQSKYERTGKMENLEEAITMARQAVNLTSEDHPDRACWLRNLGNKLESRYERTGEMRDLEEASAYLLEAWSCLNAVPFHRVMAAARCLKLLAKQHRVAQSIDLGRRILDLLPSVHTRALNRNDQQFVVSTFAGIASNLCSFLLSANRLSEALECLEQGRTIIISRLLDDRSDLSSLRQDHFQLANRYQSLVDEVNAPTRQTIPGVIETLLRKRRQEAAVELDMCLKEIRRVSGHERFMLGQTVAEMQECITEGSIVVVNITDFRSDAIIISRNSLGIIALPELPFSAVEHSELRDLALACNPAIGDLLINDRKQAMGYINSNYSLYSSQLAERLQTTQSKIHISSDLWTSPHRHGVLAVCVQWVDEDFKLQKALLGLPECKYSHSGATQAELIAGTLRKFNITAQSLGYYIGDNATSNDTCLEELSKVLEAESGAEYPHKRRRIRCIGHIINLALQAFLLARSKEALRAALEATADEPGSTMLEEFSQQLHELDPAEIAAHSDTTTHQEKRQEERQEQPTRKPTHARGKRAATTHQQASNVDERFAGWQGIPALAKLHALAVYIRSSALHNDQWYDAVGKQLGIDNITRWSSWHRVITVALKKKPQIIQFTAEHDNDLEGNTLSSRDWEMLERTLEFLQPFYEATLEAEGAMASISQSLELLDLLLGHCEKWKAHYSQPSNRDDRIIHSIDMCWFILDKYYTMTEDVPVYAAALLLDPSKRKSYIEECWPEEWHEGAFAAARSLWKEEYNYDVEIHLSEQSLAVPAFSVSINQVTWLGWL</sequence>
<dbReference type="EMBL" id="JAELUR010000007">
    <property type="protein sequence ID" value="KAG7428802.1"/>
    <property type="molecule type" value="Genomic_DNA"/>
</dbReference>
<feature type="compositionally biased region" description="Basic residues" evidence="1">
    <location>
        <begin position="914"/>
        <end position="924"/>
    </location>
</feature>
<name>A0A8J5Q5F6_FUSOX</name>
<feature type="compositionally biased region" description="Basic and acidic residues" evidence="1">
    <location>
        <begin position="896"/>
        <end position="912"/>
    </location>
</feature>
<comment type="caution">
    <text evidence="2">The sequence shown here is derived from an EMBL/GenBank/DDBJ whole genome shotgun (WGS) entry which is preliminary data.</text>
</comment>
<keyword evidence="2" id="KW-0689">Ribosomal protein</keyword>
<dbReference type="Proteomes" id="UP000693942">
    <property type="component" value="Unassembled WGS sequence"/>
</dbReference>
<evidence type="ECO:0000256" key="1">
    <source>
        <dbReference type="SAM" id="MobiDB-lite"/>
    </source>
</evidence>
<keyword evidence="2" id="KW-0687">Ribonucleoprotein</keyword>
<feature type="region of interest" description="Disordered" evidence="1">
    <location>
        <begin position="894"/>
        <end position="929"/>
    </location>
</feature>
<dbReference type="GO" id="GO:0005840">
    <property type="term" value="C:ribosome"/>
    <property type="evidence" value="ECO:0007669"/>
    <property type="project" value="UniProtKB-KW"/>
</dbReference>
<dbReference type="Pfam" id="PF13374">
    <property type="entry name" value="TPR_10"/>
    <property type="match status" value="5"/>
</dbReference>
<gene>
    <name evidence="2" type="ORF">Forpi1262_v009540</name>
</gene>
<accession>A0A8J5Q5F6</accession>
<evidence type="ECO:0000313" key="3">
    <source>
        <dbReference type="Proteomes" id="UP000693942"/>
    </source>
</evidence>
<evidence type="ECO:0000313" key="2">
    <source>
        <dbReference type="EMBL" id="KAG7428802.1"/>
    </source>
</evidence>
<dbReference type="PANTHER" id="PTHR19959:SF119">
    <property type="entry name" value="FUNGAL LIPASE-LIKE DOMAIN-CONTAINING PROTEIN"/>
    <property type="match status" value="1"/>
</dbReference>
<dbReference type="PANTHER" id="PTHR19959">
    <property type="entry name" value="KINESIN LIGHT CHAIN"/>
    <property type="match status" value="1"/>
</dbReference>